<dbReference type="PATRIC" id="fig|1195236.3.peg.4536"/>
<evidence type="ECO:0000256" key="1">
    <source>
        <dbReference type="SAM" id="Phobius"/>
    </source>
</evidence>
<keyword evidence="4" id="KW-1185">Reference proteome</keyword>
<evidence type="ECO:0000259" key="2">
    <source>
        <dbReference type="Pfam" id="PF12704"/>
    </source>
</evidence>
<proteinExistence type="predicted"/>
<reference evidence="3 4" key="1">
    <citation type="journal article" date="2013" name="Genome Announc.">
        <title>Draft Genome Sequence of the Cellulolytic, Mesophilic, Anaerobic Bacterium Clostridium termitidis Strain CT1112 (DSM 5398).</title>
        <authorList>
            <person name="Lal S."/>
            <person name="Ramachandran U."/>
            <person name="Zhang X."/>
            <person name="Munir R."/>
            <person name="Sparling R."/>
            <person name="Levin D.B."/>
        </authorList>
    </citation>
    <scope>NUCLEOTIDE SEQUENCE [LARGE SCALE GENOMIC DNA]</scope>
    <source>
        <strain evidence="3 4">CT1112</strain>
    </source>
</reference>
<feature type="transmembrane region" description="Helical" evidence="1">
    <location>
        <begin position="249"/>
        <end position="269"/>
    </location>
</feature>
<comment type="caution">
    <text evidence="3">The sequence shown here is derived from an EMBL/GenBank/DDBJ whole genome shotgun (WGS) entry which is preliminary data.</text>
</comment>
<dbReference type="STRING" id="1195236.CTER_4356"/>
<name>S0FG76_RUMCE</name>
<gene>
    <name evidence="3" type="ORF">CTER_4356</name>
</gene>
<feature type="transmembrane region" description="Helical" evidence="1">
    <location>
        <begin position="297"/>
        <end position="319"/>
    </location>
</feature>
<dbReference type="InterPro" id="IPR025857">
    <property type="entry name" value="MacB_PCD"/>
</dbReference>
<accession>S0FG76</accession>
<feature type="transmembrane region" description="Helical" evidence="1">
    <location>
        <begin position="370"/>
        <end position="395"/>
    </location>
</feature>
<keyword evidence="1" id="KW-0472">Membrane</keyword>
<dbReference type="eggNOG" id="COG0577">
    <property type="taxonomic scope" value="Bacteria"/>
</dbReference>
<dbReference type="RefSeq" id="WP_004629304.1">
    <property type="nucleotide sequence ID" value="NZ_AORV01000061.1"/>
</dbReference>
<dbReference type="EMBL" id="AORV01000061">
    <property type="protein sequence ID" value="EMS69907.1"/>
    <property type="molecule type" value="Genomic_DNA"/>
</dbReference>
<sequence length="466" mass="52320">MDEIKLQSYSVKKLLVLLSALYCLVFVINSMASGYEYKFDGDYGKRVEVNIKNKLTPDGRTLKLRNLESVINSSGLNYSYQCEAEAYIKAGSKGYSVKRVLSGENLSGFLGLHMLKGSFFNESQHEYGKKVAVISETLAEKLFMTDNVLGNEVEISGIKYKVTGVYQNRNTPFSILSSDGIERIYVPFESFTGYKDLIIETVFLKGQSLQEEIFRTDKVNNLLKQAGVNTDYYRLKDFYDSPVFISQPLSAFIFFVGMLIIIILAKATVRYIKDGISNFEQRMKARYLFEVIKSSKLGILIFLTGAAFLLCGIAAVFFMVRFKGSIPYQCIPPDNIFDFQFYGSLISEALHNANEFYGYRPTQYELQVHYGLVAVYCLTVLLVINFIAVGSAIKLNRFLMYSSLNSLTVLGGAIVLGTVSGFILCLIFGIQSASPVRFFTVLSIYFCARLIKIPEGISLANFGLQK</sequence>
<dbReference type="AlphaFoldDB" id="S0FG76"/>
<dbReference type="Pfam" id="PF12704">
    <property type="entry name" value="MacB_PCD"/>
    <property type="match status" value="1"/>
</dbReference>
<feature type="transmembrane region" description="Helical" evidence="1">
    <location>
        <begin position="407"/>
        <end position="430"/>
    </location>
</feature>
<feature type="domain" description="MacB-like periplasmic core" evidence="2">
    <location>
        <begin position="65"/>
        <end position="191"/>
    </location>
</feature>
<evidence type="ECO:0000313" key="3">
    <source>
        <dbReference type="EMBL" id="EMS69907.1"/>
    </source>
</evidence>
<keyword evidence="1" id="KW-0812">Transmembrane</keyword>
<dbReference type="Proteomes" id="UP000014155">
    <property type="component" value="Unassembled WGS sequence"/>
</dbReference>
<evidence type="ECO:0000313" key="4">
    <source>
        <dbReference type="Proteomes" id="UP000014155"/>
    </source>
</evidence>
<organism evidence="3 4">
    <name type="scientific">Ruminiclostridium cellobioparum subsp. termitidis CT1112</name>
    <dbReference type="NCBI Taxonomy" id="1195236"/>
    <lineage>
        <taxon>Bacteria</taxon>
        <taxon>Bacillati</taxon>
        <taxon>Bacillota</taxon>
        <taxon>Clostridia</taxon>
        <taxon>Eubacteriales</taxon>
        <taxon>Oscillospiraceae</taxon>
        <taxon>Ruminiclostridium</taxon>
    </lineage>
</organism>
<keyword evidence="1" id="KW-1133">Transmembrane helix</keyword>
<protein>
    <recommendedName>
        <fullName evidence="2">MacB-like periplasmic core domain-containing protein</fullName>
    </recommendedName>
</protein>